<evidence type="ECO:0000256" key="2">
    <source>
        <dbReference type="ARBA" id="ARBA00022692"/>
    </source>
</evidence>
<reference evidence="12 13" key="1">
    <citation type="submission" date="2024-09" db="EMBL/GenBank/DDBJ databases">
        <title>Laminarin stimulates single cell rates of sulfate reduction while oxygen inhibits transcriptomic activity in coastal marine sediment.</title>
        <authorList>
            <person name="Lindsay M."/>
            <person name="Orcutt B."/>
            <person name="Emerson D."/>
            <person name="Stepanauskas R."/>
            <person name="D'Angelo T."/>
        </authorList>
    </citation>
    <scope>NUCLEOTIDE SEQUENCE [LARGE SCALE GENOMIC DNA]</scope>
    <source>
        <strain evidence="12">SAG AM-311-K15</strain>
    </source>
</reference>
<feature type="transmembrane region" description="Helical" evidence="9">
    <location>
        <begin position="88"/>
        <end position="106"/>
    </location>
</feature>
<feature type="transmembrane region" description="Helical" evidence="9">
    <location>
        <begin position="57"/>
        <end position="76"/>
    </location>
</feature>
<accession>A0ABV6YR08</accession>
<dbReference type="EMBL" id="JBHPBY010000003">
    <property type="protein sequence ID" value="MFC1848636.1"/>
    <property type="molecule type" value="Genomic_DNA"/>
</dbReference>
<dbReference type="InterPro" id="IPR016169">
    <property type="entry name" value="FAD-bd_PCMH_sub2"/>
</dbReference>
<dbReference type="Pfam" id="PF00571">
    <property type="entry name" value="CBS"/>
    <property type="match status" value="2"/>
</dbReference>
<keyword evidence="2 8" id="KW-0812">Transmembrane</keyword>
<comment type="subcellular location">
    <subcellularLocation>
        <location evidence="1">Membrane</location>
        <topology evidence="1">Multi-pass membrane protein</topology>
    </subcellularLocation>
</comment>
<dbReference type="Pfam" id="PF01595">
    <property type="entry name" value="CNNM"/>
    <property type="match status" value="1"/>
</dbReference>
<evidence type="ECO:0000313" key="12">
    <source>
        <dbReference type="EMBL" id="MFC1848636.1"/>
    </source>
</evidence>
<organism evidence="12 13">
    <name type="scientific">candidate division CSSED10-310 bacterium</name>
    <dbReference type="NCBI Taxonomy" id="2855610"/>
    <lineage>
        <taxon>Bacteria</taxon>
        <taxon>Bacteria division CSSED10-310</taxon>
    </lineage>
</organism>
<dbReference type="Gene3D" id="3.10.580.10">
    <property type="entry name" value="CBS-domain"/>
    <property type="match status" value="1"/>
</dbReference>
<keyword evidence="3" id="KW-0677">Repeat</keyword>
<proteinExistence type="predicted"/>
<dbReference type="CDD" id="cd04590">
    <property type="entry name" value="CBS_pair_CorC_HlyC_assoc"/>
    <property type="match status" value="1"/>
</dbReference>
<dbReference type="Gene3D" id="3.30.465.10">
    <property type="match status" value="1"/>
</dbReference>
<dbReference type="PROSITE" id="PS51846">
    <property type="entry name" value="CNNM"/>
    <property type="match status" value="1"/>
</dbReference>
<evidence type="ECO:0000259" key="11">
    <source>
        <dbReference type="PROSITE" id="PS51846"/>
    </source>
</evidence>
<evidence type="ECO:0000256" key="8">
    <source>
        <dbReference type="PROSITE-ProRule" id="PRU01193"/>
    </source>
</evidence>
<dbReference type="InterPro" id="IPR000644">
    <property type="entry name" value="CBS_dom"/>
</dbReference>
<dbReference type="PANTHER" id="PTHR22777">
    <property type="entry name" value="HEMOLYSIN-RELATED"/>
    <property type="match status" value="1"/>
</dbReference>
<keyword evidence="6 8" id="KW-0472">Membrane</keyword>
<dbReference type="SUPFAM" id="SSF56176">
    <property type="entry name" value="FAD-binding/transporter-associated domain-like"/>
    <property type="match status" value="1"/>
</dbReference>
<evidence type="ECO:0000256" key="9">
    <source>
        <dbReference type="SAM" id="Phobius"/>
    </source>
</evidence>
<keyword evidence="5 7" id="KW-0129">CBS domain</keyword>
<sequence>MDFWSFITIFSSLLILSASFSGSETAFFSLDLLKKKKMAQMKDGELISKQLERPHKLLISILVGNTLVNVALASISDLYFETLWGRRGLFLSIIITTIFLLFIGEITPKILAINSKEYFALNTARFIRLFSLLTAPLVSILEAINSVFLRTFSITLSDSQQDITYEEFKTLILFGNLSQVLKTQEEMILNKLLSFSDSAVSSIKVPRTKMVCAPEDFSLEQILVLIEQSGYSRIPIYHQDLELITGVVFAKDLIPIALGVKPFQGLKNIARAVTFIPEQKNAAHLFHEMMKQKLHLVITIDEFGGVSGLITLEDLVEEIVGEIYDEWDKDDALIQPLPGEKFRVLSAFPLTDFNSYFQVQLDDGNSLTVGGFIFQIIGHLPQKGEKVYQHGLSFEIERVSGTHIISMLIKKENV</sequence>
<dbReference type="InterPro" id="IPR046342">
    <property type="entry name" value="CBS_dom_sf"/>
</dbReference>
<evidence type="ECO:0000256" key="4">
    <source>
        <dbReference type="ARBA" id="ARBA00022989"/>
    </source>
</evidence>
<feature type="domain" description="CBS" evidence="10">
    <location>
        <begin position="269"/>
        <end position="326"/>
    </location>
</feature>
<dbReference type="InterPro" id="IPR036318">
    <property type="entry name" value="FAD-bd_PCMH-like_sf"/>
</dbReference>
<feature type="domain" description="CNNM transmembrane" evidence="11">
    <location>
        <begin position="1"/>
        <end position="185"/>
    </location>
</feature>
<dbReference type="Pfam" id="PF03471">
    <property type="entry name" value="CorC_HlyC"/>
    <property type="match status" value="1"/>
</dbReference>
<keyword evidence="13" id="KW-1185">Reference proteome</keyword>
<protein>
    <submittedName>
        <fullName evidence="12">Hemolysin family protein</fullName>
    </submittedName>
</protein>
<keyword evidence="4 8" id="KW-1133">Transmembrane helix</keyword>
<evidence type="ECO:0000256" key="3">
    <source>
        <dbReference type="ARBA" id="ARBA00022737"/>
    </source>
</evidence>
<evidence type="ECO:0000256" key="1">
    <source>
        <dbReference type="ARBA" id="ARBA00004141"/>
    </source>
</evidence>
<evidence type="ECO:0000256" key="5">
    <source>
        <dbReference type="ARBA" id="ARBA00023122"/>
    </source>
</evidence>
<evidence type="ECO:0000259" key="10">
    <source>
        <dbReference type="PROSITE" id="PS51371"/>
    </source>
</evidence>
<dbReference type="InterPro" id="IPR002550">
    <property type="entry name" value="CNNM"/>
</dbReference>
<gene>
    <name evidence="12" type="ORF">ACFL27_00365</name>
</gene>
<dbReference type="InterPro" id="IPR044751">
    <property type="entry name" value="Ion_transp-like_CBS"/>
</dbReference>
<feature type="transmembrane region" description="Helical" evidence="9">
    <location>
        <begin position="126"/>
        <end position="149"/>
    </location>
</feature>
<dbReference type="SMART" id="SM01091">
    <property type="entry name" value="CorC_HlyC"/>
    <property type="match status" value="1"/>
</dbReference>
<evidence type="ECO:0000256" key="6">
    <source>
        <dbReference type="ARBA" id="ARBA00023136"/>
    </source>
</evidence>
<dbReference type="SUPFAM" id="SSF54631">
    <property type="entry name" value="CBS-domain pair"/>
    <property type="match status" value="1"/>
</dbReference>
<comment type="caution">
    <text evidence="12">The sequence shown here is derived from an EMBL/GenBank/DDBJ whole genome shotgun (WGS) entry which is preliminary data.</text>
</comment>
<evidence type="ECO:0000313" key="13">
    <source>
        <dbReference type="Proteomes" id="UP001594351"/>
    </source>
</evidence>
<dbReference type="PANTHER" id="PTHR22777:SF17">
    <property type="entry name" value="UPF0053 PROTEIN SLL0260"/>
    <property type="match status" value="1"/>
</dbReference>
<dbReference type="InterPro" id="IPR005170">
    <property type="entry name" value="Transptr-assoc_dom"/>
</dbReference>
<feature type="transmembrane region" description="Helical" evidence="9">
    <location>
        <begin position="6"/>
        <end position="33"/>
    </location>
</feature>
<dbReference type="Proteomes" id="UP001594351">
    <property type="component" value="Unassembled WGS sequence"/>
</dbReference>
<name>A0ABV6YR08_UNCC1</name>
<evidence type="ECO:0000256" key="7">
    <source>
        <dbReference type="PROSITE-ProRule" id="PRU00703"/>
    </source>
</evidence>
<dbReference type="PROSITE" id="PS51371">
    <property type="entry name" value="CBS"/>
    <property type="match status" value="1"/>
</dbReference>